<dbReference type="Gene3D" id="1.20.1730.10">
    <property type="entry name" value="Sodium/glucose cotransporter"/>
    <property type="match status" value="1"/>
</dbReference>
<comment type="subcellular location">
    <subcellularLocation>
        <location evidence="1">Membrane</location>
        <topology evidence="1">Multi-pass membrane protein</topology>
    </subcellularLocation>
</comment>
<dbReference type="InterPro" id="IPR019734">
    <property type="entry name" value="TPR_rpt"/>
</dbReference>
<feature type="transmembrane region" description="Helical" evidence="16">
    <location>
        <begin position="405"/>
        <end position="425"/>
    </location>
</feature>
<dbReference type="PROSITE" id="PS50283">
    <property type="entry name" value="NA_SOLUT_SYMP_3"/>
    <property type="match status" value="1"/>
</dbReference>
<evidence type="ECO:0000256" key="14">
    <source>
        <dbReference type="RuleBase" id="RU362091"/>
    </source>
</evidence>
<evidence type="ECO:0000256" key="12">
    <source>
        <dbReference type="ARBA" id="ARBA00023201"/>
    </source>
</evidence>
<feature type="region of interest" description="Disordered" evidence="15">
    <location>
        <begin position="636"/>
        <end position="656"/>
    </location>
</feature>
<keyword evidence="3" id="KW-0813">Transport</keyword>
<keyword evidence="6" id="KW-0530">Neurotransmitter biosynthesis</keyword>
<dbReference type="InterPro" id="IPR011990">
    <property type="entry name" value="TPR-like_helical_dom_sf"/>
</dbReference>
<evidence type="ECO:0000256" key="5">
    <source>
        <dbReference type="ARBA" id="ARBA00022847"/>
    </source>
</evidence>
<evidence type="ECO:0008006" key="19">
    <source>
        <dbReference type="Google" id="ProtNLM"/>
    </source>
</evidence>
<protein>
    <recommendedName>
        <fullName evidence="19">High-affinity choline transporter 1-like</fullName>
    </recommendedName>
</protein>
<proteinExistence type="inferred from homology"/>
<keyword evidence="9" id="KW-0406">Ion transport</keyword>
<name>A0AA88N0B8_CHASR</name>
<dbReference type="AlphaFoldDB" id="A0AA88N0B8"/>
<keyword evidence="4 16" id="KW-0812">Transmembrane</keyword>
<dbReference type="GO" id="GO:0005886">
    <property type="term" value="C:plasma membrane"/>
    <property type="evidence" value="ECO:0007669"/>
    <property type="project" value="TreeGrafter"/>
</dbReference>
<dbReference type="PROSITE" id="PS50005">
    <property type="entry name" value="TPR"/>
    <property type="match status" value="1"/>
</dbReference>
<evidence type="ECO:0000256" key="2">
    <source>
        <dbReference type="ARBA" id="ARBA00006434"/>
    </source>
</evidence>
<evidence type="ECO:0000256" key="8">
    <source>
        <dbReference type="ARBA" id="ARBA00023053"/>
    </source>
</evidence>
<feature type="repeat" description="TPR" evidence="13">
    <location>
        <begin position="572"/>
        <end position="605"/>
    </location>
</feature>
<feature type="transmembrane region" description="Helical" evidence="16">
    <location>
        <begin position="190"/>
        <end position="208"/>
    </location>
</feature>
<evidence type="ECO:0000256" key="9">
    <source>
        <dbReference type="ARBA" id="ARBA00023065"/>
    </source>
</evidence>
<dbReference type="InterPro" id="IPR038377">
    <property type="entry name" value="Na/Glc_symporter_sf"/>
</dbReference>
<keyword evidence="10 16" id="KW-0472">Membrane</keyword>
<evidence type="ECO:0000313" key="18">
    <source>
        <dbReference type="Proteomes" id="UP001187415"/>
    </source>
</evidence>
<dbReference type="Gene3D" id="1.25.40.10">
    <property type="entry name" value="Tetratricopeptide repeat domain"/>
    <property type="match status" value="1"/>
</dbReference>
<organism evidence="17 18">
    <name type="scientific">Channa striata</name>
    <name type="common">Snakehead murrel</name>
    <name type="synonym">Ophicephalus striatus</name>
    <dbReference type="NCBI Taxonomy" id="64152"/>
    <lineage>
        <taxon>Eukaryota</taxon>
        <taxon>Metazoa</taxon>
        <taxon>Chordata</taxon>
        <taxon>Craniata</taxon>
        <taxon>Vertebrata</taxon>
        <taxon>Euteleostomi</taxon>
        <taxon>Actinopterygii</taxon>
        <taxon>Neopterygii</taxon>
        <taxon>Teleostei</taxon>
        <taxon>Neoteleostei</taxon>
        <taxon>Acanthomorphata</taxon>
        <taxon>Anabantaria</taxon>
        <taxon>Anabantiformes</taxon>
        <taxon>Channoidei</taxon>
        <taxon>Channidae</taxon>
        <taxon>Channa</taxon>
    </lineage>
</organism>
<dbReference type="Pfam" id="PF00474">
    <property type="entry name" value="SSF"/>
    <property type="match status" value="1"/>
</dbReference>
<keyword evidence="7 16" id="KW-1133">Transmembrane helix</keyword>
<evidence type="ECO:0000313" key="17">
    <source>
        <dbReference type="EMBL" id="KAK2849037.1"/>
    </source>
</evidence>
<evidence type="ECO:0000256" key="6">
    <source>
        <dbReference type="ARBA" id="ARBA00022979"/>
    </source>
</evidence>
<keyword evidence="12" id="KW-0739">Sodium transport</keyword>
<keyword evidence="5" id="KW-0769">Symport</keyword>
<evidence type="ECO:0000256" key="16">
    <source>
        <dbReference type="SAM" id="Phobius"/>
    </source>
</evidence>
<dbReference type="Proteomes" id="UP001187415">
    <property type="component" value="Unassembled WGS sequence"/>
</dbReference>
<gene>
    <name evidence="17" type="ORF">Q5P01_008871</name>
</gene>
<feature type="transmembrane region" description="Helical" evidence="16">
    <location>
        <begin position="276"/>
        <end position="297"/>
    </location>
</feature>
<comment type="caution">
    <text evidence="17">The sequence shown here is derived from an EMBL/GenBank/DDBJ whole genome shotgun (WGS) entry which is preliminary data.</text>
</comment>
<evidence type="ECO:0000256" key="1">
    <source>
        <dbReference type="ARBA" id="ARBA00004141"/>
    </source>
</evidence>
<dbReference type="PANTHER" id="PTHR45897:SF5">
    <property type="entry name" value="HIGH AFFINITY CHOLINE TRANSPORTER 1"/>
    <property type="match status" value="1"/>
</dbReference>
<keyword evidence="13" id="KW-0802">TPR repeat</keyword>
<comment type="similarity">
    <text evidence="2 14">Belongs to the sodium:solute symporter (SSF) (TC 2.A.21) family.</text>
</comment>
<dbReference type="InterPro" id="IPR001734">
    <property type="entry name" value="Na/solute_symporter"/>
</dbReference>
<feature type="transmembrane region" description="Helical" evidence="16">
    <location>
        <begin position="238"/>
        <end position="255"/>
    </location>
</feature>
<sequence>MSLNVPGLVVMVLFYLMVLGTGVWASLKARRVQKSQASRTEVTLLGNREISLVVGIFTTTATFVGGGFIVGLTEAVYTPTMGLTWAVMPVTAAVSFIVGGLFFAKTMRDRKYMTMMDPFQIKYGNAVSGVLSVALLISDILWVTATLIGLGATMSVILDLSYSLCIWISAAVAIVYTLLGGLYSVAYTDIIQLTLIFFSLWLCVPFVLMNPHSIDITKTAFNFTYQAPWIGTVEKERAWRWIDNFLLLTLGNLGYQDFHQRTLSASSSATARIICFVAAPLMFILGIPSVLIGAVAASTDWNATSYGSLSPYERGEAGQVLPIALQHLTPNYISIIGIGAIAAAVMSSTDSALLSAASIFTSNIYKNILRTKATDRELQWVIRATVVLVGLAGTSLTSLHNSIMVFWILGSGITYAIMFPQLICLNSSTAEMEAKEGKEGPELQGAAAATPTPGLFGHRQSLIKPVWALLEEAAQMKTEGNAFYRERNIRSAIGRYHRALLILRGLDSDVMSVKGFGPETPALTAEQQASLRNTQVDCYNNLAACLLQRQSVDYARVREYSLRVLQWRPGDVKALYRAGVATLEMGDAQTAKEYLTQACREQPNDANVRKHLQRVEEKLNRELQKERAMYRGMFSSGLKSSSTEGINQTNRTGEGV</sequence>
<keyword evidence="11" id="KW-0325">Glycoprotein</keyword>
<feature type="transmembrane region" description="Helical" evidence="16">
    <location>
        <begin position="125"/>
        <end position="148"/>
    </location>
</feature>
<dbReference type="GO" id="GO:0008292">
    <property type="term" value="P:acetylcholine biosynthetic process"/>
    <property type="evidence" value="ECO:0007669"/>
    <property type="project" value="TreeGrafter"/>
</dbReference>
<feature type="transmembrane region" description="Helical" evidence="16">
    <location>
        <begin position="6"/>
        <end position="29"/>
    </location>
</feature>
<dbReference type="CDD" id="cd11474">
    <property type="entry name" value="SLC5sbd_CHT"/>
    <property type="match status" value="1"/>
</dbReference>
<evidence type="ECO:0000256" key="4">
    <source>
        <dbReference type="ARBA" id="ARBA00022692"/>
    </source>
</evidence>
<evidence type="ECO:0000256" key="15">
    <source>
        <dbReference type="SAM" id="MobiDB-lite"/>
    </source>
</evidence>
<feature type="transmembrane region" description="Helical" evidence="16">
    <location>
        <begin position="160"/>
        <end position="183"/>
    </location>
</feature>
<reference evidence="17" key="1">
    <citation type="submission" date="2023-07" db="EMBL/GenBank/DDBJ databases">
        <title>Chromosome-level Genome Assembly of Striped Snakehead (Channa striata).</title>
        <authorList>
            <person name="Liu H."/>
        </authorList>
    </citation>
    <scope>NUCLEOTIDE SEQUENCE</scope>
    <source>
        <strain evidence="17">Gz</strain>
        <tissue evidence="17">Muscle</tissue>
    </source>
</reference>
<accession>A0AA88N0B8</accession>
<keyword evidence="8" id="KW-0915">Sodium</keyword>
<dbReference type="InterPro" id="IPR052244">
    <property type="entry name" value="Choline_transporter"/>
</dbReference>
<evidence type="ECO:0000256" key="3">
    <source>
        <dbReference type="ARBA" id="ARBA00022448"/>
    </source>
</evidence>
<dbReference type="PANTHER" id="PTHR45897">
    <property type="entry name" value="HIGH-AFFINITY CHOLINE TRANSPORTER 1"/>
    <property type="match status" value="1"/>
</dbReference>
<dbReference type="SUPFAM" id="SSF48452">
    <property type="entry name" value="TPR-like"/>
    <property type="match status" value="1"/>
</dbReference>
<feature type="transmembrane region" description="Helical" evidence="16">
    <location>
        <begin position="332"/>
        <end position="360"/>
    </location>
</feature>
<feature type="transmembrane region" description="Helical" evidence="16">
    <location>
        <begin position="50"/>
        <end position="71"/>
    </location>
</feature>
<evidence type="ECO:0000256" key="11">
    <source>
        <dbReference type="ARBA" id="ARBA00023180"/>
    </source>
</evidence>
<dbReference type="GO" id="GO:0005307">
    <property type="term" value="F:choline:sodium symporter activity"/>
    <property type="evidence" value="ECO:0007669"/>
    <property type="project" value="TreeGrafter"/>
</dbReference>
<feature type="transmembrane region" description="Helical" evidence="16">
    <location>
        <begin position="380"/>
        <end position="399"/>
    </location>
</feature>
<evidence type="ECO:0000256" key="10">
    <source>
        <dbReference type="ARBA" id="ARBA00023136"/>
    </source>
</evidence>
<evidence type="ECO:0000256" key="7">
    <source>
        <dbReference type="ARBA" id="ARBA00022989"/>
    </source>
</evidence>
<feature type="compositionally biased region" description="Polar residues" evidence="15">
    <location>
        <begin position="637"/>
        <end position="656"/>
    </location>
</feature>
<keyword evidence="18" id="KW-1185">Reference proteome</keyword>
<dbReference type="EMBL" id="JAUPFM010000006">
    <property type="protein sequence ID" value="KAK2849037.1"/>
    <property type="molecule type" value="Genomic_DNA"/>
</dbReference>
<feature type="transmembrane region" description="Helical" evidence="16">
    <location>
        <begin position="83"/>
        <end position="104"/>
    </location>
</feature>
<evidence type="ECO:0000256" key="13">
    <source>
        <dbReference type="PROSITE-ProRule" id="PRU00339"/>
    </source>
</evidence>